<reference evidence="1 2" key="1">
    <citation type="journal article" date="2022" name="Nat. Ecol. Evol.">
        <title>A masculinizing supergene underlies an exaggerated male reproductive morph in a spider.</title>
        <authorList>
            <person name="Hendrickx F."/>
            <person name="De Corte Z."/>
            <person name="Sonet G."/>
            <person name="Van Belleghem S.M."/>
            <person name="Kostlbacher S."/>
            <person name="Vangestel C."/>
        </authorList>
    </citation>
    <scope>NUCLEOTIDE SEQUENCE [LARGE SCALE GENOMIC DNA]</scope>
    <source>
        <strain evidence="1">W744_W776</strain>
    </source>
</reference>
<sequence length="87" mass="9983">MQNLWKFASIQHYFADQKHYVSKLNNSYKTTLTSFLQTRVDSPPKEGFLADSHTPLATAFPPSDPGSAPSRPYCPGVYQKLQFFKRR</sequence>
<name>A0AAV6VL15_9ARAC</name>
<accession>A0AAV6VL15</accession>
<comment type="caution">
    <text evidence="1">The sequence shown here is derived from an EMBL/GenBank/DDBJ whole genome shotgun (WGS) entry which is preliminary data.</text>
</comment>
<dbReference type="Proteomes" id="UP000827092">
    <property type="component" value="Unassembled WGS sequence"/>
</dbReference>
<dbReference type="EMBL" id="JAFNEN010000063">
    <property type="protein sequence ID" value="KAG8196851.1"/>
    <property type="molecule type" value="Genomic_DNA"/>
</dbReference>
<proteinExistence type="predicted"/>
<protein>
    <submittedName>
        <fullName evidence="1">Uncharacterized protein</fullName>
    </submittedName>
</protein>
<evidence type="ECO:0000313" key="1">
    <source>
        <dbReference type="EMBL" id="KAG8196851.1"/>
    </source>
</evidence>
<keyword evidence="2" id="KW-1185">Reference proteome</keyword>
<gene>
    <name evidence="1" type="ORF">JTE90_027563</name>
</gene>
<organism evidence="1 2">
    <name type="scientific">Oedothorax gibbosus</name>
    <dbReference type="NCBI Taxonomy" id="931172"/>
    <lineage>
        <taxon>Eukaryota</taxon>
        <taxon>Metazoa</taxon>
        <taxon>Ecdysozoa</taxon>
        <taxon>Arthropoda</taxon>
        <taxon>Chelicerata</taxon>
        <taxon>Arachnida</taxon>
        <taxon>Araneae</taxon>
        <taxon>Araneomorphae</taxon>
        <taxon>Entelegynae</taxon>
        <taxon>Araneoidea</taxon>
        <taxon>Linyphiidae</taxon>
        <taxon>Erigoninae</taxon>
        <taxon>Oedothorax</taxon>
    </lineage>
</organism>
<evidence type="ECO:0000313" key="2">
    <source>
        <dbReference type="Proteomes" id="UP000827092"/>
    </source>
</evidence>
<dbReference type="AlphaFoldDB" id="A0AAV6VL15"/>